<name>A0ABT7VR09_9GAMM</name>
<organism evidence="1 2">
    <name type="scientific">Candidatus Marithioploca araucensis</name>
    <dbReference type="NCBI Taxonomy" id="70273"/>
    <lineage>
        <taxon>Bacteria</taxon>
        <taxon>Pseudomonadati</taxon>
        <taxon>Pseudomonadota</taxon>
        <taxon>Gammaproteobacteria</taxon>
        <taxon>Thiotrichales</taxon>
        <taxon>Thiotrichaceae</taxon>
        <taxon>Candidatus Marithioploca</taxon>
    </lineage>
</organism>
<comment type="caution">
    <text evidence="1">The sequence shown here is derived from an EMBL/GenBank/DDBJ whole genome shotgun (WGS) entry which is preliminary data.</text>
</comment>
<gene>
    <name evidence="1" type="ORF">QUF54_01990</name>
</gene>
<evidence type="ECO:0000313" key="1">
    <source>
        <dbReference type="EMBL" id="MDM8562102.1"/>
    </source>
</evidence>
<reference evidence="1" key="1">
    <citation type="submission" date="2023-06" db="EMBL/GenBank/DDBJ databases">
        <title>Uncultivated large filamentous bacteria from sulfidic sediments reveal new species and different genomic features in energy metabolism and defense.</title>
        <authorList>
            <person name="Fonseca A."/>
        </authorList>
    </citation>
    <scope>NUCLEOTIDE SEQUENCE</scope>
    <source>
        <strain evidence="1">HSG4</strain>
    </source>
</reference>
<dbReference type="Proteomes" id="UP001171945">
    <property type="component" value="Unassembled WGS sequence"/>
</dbReference>
<proteinExistence type="predicted"/>
<accession>A0ABT7VR09</accession>
<sequence length="118" mass="13669">MIIFMYYTVLTEEQSRELIDSSQIYTAYREALQQSANYSGSMIWKRVKDREYLYRLLDRFGNAKSLGRRCAETEARYVAFMNGKQESKLRVESVKAELDNRARYCKAASAGGRKSSGH</sequence>
<evidence type="ECO:0000313" key="2">
    <source>
        <dbReference type="Proteomes" id="UP001171945"/>
    </source>
</evidence>
<protein>
    <submittedName>
        <fullName evidence="1">Uncharacterized protein</fullName>
    </submittedName>
</protein>
<keyword evidence="2" id="KW-1185">Reference proteome</keyword>
<dbReference type="EMBL" id="JAUCGM010000058">
    <property type="protein sequence ID" value="MDM8562102.1"/>
    <property type="molecule type" value="Genomic_DNA"/>
</dbReference>